<evidence type="ECO:0000256" key="7">
    <source>
        <dbReference type="SAM" id="MobiDB-lite"/>
    </source>
</evidence>
<evidence type="ECO:0000256" key="5">
    <source>
        <dbReference type="ARBA" id="ARBA00022833"/>
    </source>
</evidence>
<evidence type="ECO:0000313" key="11">
    <source>
        <dbReference type="Proteomes" id="UP000515152"/>
    </source>
</evidence>
<keyword evidence="8" id="KW-1133">Transmembrane helix</keyword>
<dbReference type="PROSITE" id="PS51885">
    <property type="entry name" value="NEPRILYSIN"/>
    <property type="match status" value="1"/>
</dbReference>
<dbReference type="GO" id="GO:0046872">
    <property type="term" value="F:metal ion binding"/>
    <property type="evidence" value="ECO:0007669"/>
    <property type="project" value="UniProtKB-KW"/>
</dbReference>
<evidence type="ECO:0000256" key="1">
    <source>
        <dbReference type="ARBA" id="ARBA00001947"/>
    </source>
</evidence>
<evidence type="ECO:0000256" key="8">
    <source>
        <dbReference type="SAM" id="Phobius"/>
    </source>
</evidence>
<evidence type="ECO:0000313" key="13">
    <source>
        <dbReference type="RefSeq" id="XP_031432953.1"/>
    </source>
</evidence>
<dbReference type="InterPro" id="IPR000718">
    <property type="entry name" value="Peptidase_M13"/>
</dbReference>
<sequence>MNPSSVATAAEPNMQSMTIEDTPAAAQPSEPKPFAWNKCVKVVLVLLGFLLFAMAIGSGLHSLKQWKSPSSLHSLANSRAAPQACCSPACLKVADRLSLAIDPFSQPCDYFLFTCGLSGATRGRQRGKGTTHHSNSGEGERTKKRHGKRVETDRENDTLVERLPDRETLLKESIREILEMAEGLDSPNSLEWKARQFYRSCMNTDSIEGQGSEPFLKVIKQLGGWSALGQWTQTDINSTLALLMGQYGTFPFFSVFVGKDPNQQHNNTPYIQIDQPDFQIPTEWDDQSETSKAEAVSMRPFLSSSLNFLTLLGVPRSSRAMSNGLYMALSSELAKKSSPLHHRLQTNMLYQRVTIRELQTLAPVIDWLGCLKATFHPLAISESDSVLLHNLPYIVHMSDTISKWLLKNGVMGSGTIQTYMILSLLHTLHPALDSRFRETQRNLSVALGNMEEEDPRWKHCIKTTERGFDVLLGDMVRDRTAHRETEELVGNLYSSLQSKLTDLAWRNKESRNSVLKRVKSLTPRFMAHTDKQKLAELYSEVVISEDSYFANCLQSLLLQQKRRTQLFSQSFQPDIMSITPFLSGSAIIFPSGMFLPPLFHPSYPRALNYGGLGFMMAKDLLHLLLPDLHTESGSPESVAACVWSHYISVTEGPGRVGAFSLAPSQKLEVWVQYTALQVALQAYQNSLQQHQNDASLTGLFHNHLFLTSFTQVSCDPYPYRQLMTFEPSFLVSVICANSDLCPSQMTCEKKPLVAPLDSC</sequence>
<dbReference type="Gene3D" id="1.10.1380.10">
    <property type="entry name" value="Neutral endopeptidase , domain2"/>
    <property type="match status" value="1"/>
</dbReference>
<reference evidence="12 13" key="1">
    <citation type="submission" date="2025-04" db="UniProtKB">
        <authorList>
            <consortium name="RefSeq"/>
        </authorList>
    </citation>
    <scope>IDENTIFICATION</scope>
</reference>
<keyword evidence="6" id="KW-0482">Metalloprotease</keyword>
<dbReference type="GO" id="GO:0005886">
    <property type="term" value="C:plasma membrane"/>
    <property type="evidence" value="ECO:0007669"/>
    <property type="project" value="TreeGrafter"/>
</dbReference>
<dbReference type="GO" id="GO:0004222">
    <property type="term" value="F:metalloendopeptidase activity"/>
    <property type="evidence" value="ECO:0007669"/>
    <property type="project" value="InterPro"/>
</dbReference>
<dbReference type="SUPFAM" id="SSF55486">
    <property type="entry name" value="Metalloproteases ('zincins'), catalytic domain"/>
    <property type="match status" value="1"/>
</dbReference>
<feature type="transmembrane region" description="Helical" evidence="8">
    <location>
        <begin position="42"/>
        <end position="63"/>
    </location>
</feature>
<dbReference type="PANTHER" id="PTHR11733:SF128">
    <property type="entry name" value="KELL BLOOD GROUP GLYCOPROTEIN"/>
    <property type="match status" value="1"/>
</dbReference>
<keyword evidence="2" id="KW-0645">Protease</keyword>
<dbReference type="CTD" id="3792"/>
<feature type="domain" description="Peptidase M13 N-terminal" evidence="10">
    <location>
        <begin position="169"/>
        <end position="525"/>
    </location>
</feature>
<dbReference type="PANTHER" id="PTHR11733">
    <property type="entry name" value="ZINC METALLOPROTEASE FAMILY M13 NEPRILYSIN-RELATED"/>
    <property type="match status" value="1"/>
</dbReference>
<dbReference type="GO" id="GO:0016485">
    <property type="term" value="P:protein processing"/>
    <property type="evidence" value="ECO:0007669"/>
    <property type="project" value="TreeGrafter"/>
</dbReference>
<dbReference type="RefSeq" id="XP_031432953.1">
    <property type="nucleotide sequence ID" value="XM_031577093.1"/>
</dbReference>
<dbReference type="InterPro" id="IPR018497">
    <property type="entry name" value="Peptidase_M13_C"/>
</dbReference>
<protein>
    <submittedName>
        <fullName evidence="12 13">Kell blood group glycoprotein isoform X1</fullName>
    </submittedName>
</protein>
<evidence type="ECO:0000256" key="4">
    <source>
        <dbReference type="ARBA" id="ARBA00022801"/>
    </source>
</evidence>
<accession>A0A6P8FYN9</accession>
<evidence type="ECO:0000259" key="9">
    <source>
        <dbReference type="Pfam" id="PF01431"/>
    </source>
</evidence>
<dbReference type="Pfam" id="PF01431">
    <property type="entry name" value="Peptidase_M13"/>
    <property type="match status" value="1"/>
</dbReference>
<evidence type="ECO:0000256" key="3">
    <source>
        <dbReference type="ARBA" id="ARBA00022723"/>
    </source>
</evidence>
<dbReference type="OrthoDB" id="6475849at2759"/>
<dbReference type="Pfam" id="PF05649">
    <property type="entry name" value="Peptidase_M13_N"/>
    <property type="match status" value="1"/>
</dbReference>
<keyword evidence="5" id="KW-0862">Zinc</keyword>
<feature type="region of interest" description="Disordered" evidence="7">
    <location>
        <begin position="122"/>
        <end position="156"/>
    </location>
</feature>
<dbReference type="KEGG" id="char:116222557"/>
<comment type="cofactor">
    <cofactor evidence="1">
        <name>Zn(2+)</name>
        <dbReference type="ChEBI" id="CHEBI:29105"/>
    </cofactor>
</comment>
<keyword evidence="8" id="KW-0472">Membrane</keyword>
<keyword evidence="4" id="KW-0378">Hydrolase</keyword>
<name>A0A6P8FYN9_CLUHA</name>
<feature type="domain" description="Peptidase M13 C-terminal" evidence="9">
    <location>
        <begin position="586"/>
        <end position="629"/>
    </location>
</feature>
<gene>
    <name evidence="12 13" type="primary">kel</name>
</gene>
<dbReference type="InterPro" id="IPR008753">
    <property type="entry name" value="Peptidase_M13_N"/>
</dbReference>
<evidence type="ECO:0000259" key="10">
    <source>
        <dbReference type="Pfam" id="PF05649"/>
    </source>
</evidence>
<evidence type="ECO:0000313" key="12">
    <source>
        <dbReference type="RefSeq" id="XP_031432952.1"/>
    </source>
</evidence>
<evidence type="ECO:0000256" key="2">
    <source>
        <dbReference type="ARBA" id="ARBA00022670"/>
    </source>
</evidence>
<dbReference type="GeneTree" id="ENSGT00940000156745"/>
<dbReference type="GeneID" id="116222557"/>
<dbReference type="RefSeq" id="XP_031432952.1">
    <property type="nucleotide sequence ID" value="XM_031577092.1"/>
</dbReference>
<dbReference type="AlphaFoldDB" id="A0A6P8FYN9"/>
<keyword evidence="11" id="KW-1185">Reference proteome</keyword>
<keyword evidence="3" id="KW-0479">Metal-binding</keyword>
<organism evidence="11 13">
    <name type="scientific">Clupea harengus</name>
    <name type="common">Atlantic herring</name>
    <dbReference type="NCBI Taxonomy" id="7950"/>
    <lineage>
        <taxon>Eukaryota</taxon>
        <taxon>Metazoa</taxon>
        <taxon>Chordata</taxon>
        <taxon>Craniata</taxon>
        <taxon>Vertebrata</taxon>
        <taxon>Euteleostomi</taxon>
        <taxon>Actinopterygii</taxon>
        <taxon>Neopterygii</taxon>
        <taxon>Teleostei</taxon>
        <taxon>Clupei</taxon>
        <taxon>Clupeiformes</taxon>
        <taxon>Clupeoidei</taxon>
        <taxon>Clupeidae</taxon>
        <taxon>Clupea</taxon>
    </lineage>
</organism>
<dbReference type="Proteomes" id="UP000515152">
    <property type="component" value="Chromosome 11"/>
</dbReference>
<keyword evidence="8" id="KW-0812">Transmembrane</keyword>
<evidence type="ECO:0000256" key="6">
    <source>
        <dbReference type="ARBA" id="ARBA00023049"/>
    </source>
</evidence>
<dbReference type="InterPro" id="IPR042089">
    <property type="entry name" value="Peptidase_M13_dom_2"/>
</dbReference>
<proteinExistence type="predicted"/>